<proteinExistence type="inferred from homology"/>
<sequence length="438" mass="49891">MAKKKQELTSEELLAEALVREEDWPYKVPGNWVWTRLGSNVTITTGKKDANYGTANGKYMFFTCAAEPIRCNGFSFDGESILLAGNGANVGLALYYEGKFEAYQRTYVIQKKKSLLLKYVYYHFKSFWKEYNADKQYGSATNYIKLGNFQEYPIPLPPLAEQQRIVDRIESLFDKLDQAKELIQEALDSFESRKAAILHQAFTGELTKKWRKVNGVGMESWSVKPLSELCTSFQYGTSKKSLTSGKVVVIRMGNLQQGEIRWNNLAYTDDEEDIEKYLLKKGDVLFNRTNSPELVGKTSVYRGEFPAIFAGYLIRLKNNDMLNGYYLNYMMNSQRAKIYCNSVKTDGVNQSNINAKKIAAFEIPHCSIPEQQEIVRILDDLFAKEQNAKDLIDLIDQIEAMKKTILGKAFRGELGTNEAGEESVLTLLKNLFSQKEGK</sequence>
<dbReference type="Pfam" id="PF01420">
    <property type="entry name" value="Methylase_S"/>
    <property type="match status" value="2"/>
</dbReference>
<evidence type="ECO:0000313" key="6">
    <source>
        <dbReference type="EMBL" id="MBC3803997.1"/>
    </source>
</evidence>
<dbReference type="PANTHER" id="PTHR43140">
    <property type="entry name" value="TYPE-1 RESTRICTION ENZYME ECOKI SPECIFICITY PROTEIN"/>
    <property type="match status" value="1"/>
</dbReference>
<evidence type="ECO:0000256" key="3">
    <source>
        <dbReference type="ARBA" id="ARBA00023125"/>
    </source>
</evidence>
<dbReference type="SUPFAM" id="SSF116734">
    <property type="entry name" value="DNA methylase specificity domain"/>
    <property type="match status" value="2"/>
</dbReference>
<protein>
    <submittedName>
        <fullName evidence="6">Restriction endonuclease subunit S</fullName>
    </submittedName>
</protein>
<comment type="caution">
    <text evidence="6">The sequence shown here is derived from an EMBL/GenBank/DDBJ whole genome shotgun (WGS) entry which is preliminary data.</text>
</comment>
<dbReference type="CDD" id="cd17524">
    <property type="entry name" value="RMtype1_S_EcoUTORF5051P-TRD2-CR2_like"/>
    <property type="match status" value="1"/>
</dbReference>
<dbReference type="InterPro" id="IPR051212">
    <property type="entry name" value="Type-I_RE_S_subunit"/>
</dbReference>
<keyword evidence="6" id="KW-0378">Hydrolase</keyword>
<feature type="domain" description="Type I restriction modification DNA specificity" evidence="5">
    <location>
        <begin position="31"/>
        <end position="185"/>
    </location>
</feature>
<organism evidence="6 7">
    <name type="scientific">Acetobacterium fimetarium</name>
    <dbReference type="NCBI Taxonomy" id="52691"/>
    <lineage>
        <taxon>Bacteria</taxon>
        <taxon>Bacillati</taxon>
        <taxon>Bacillota</taxon>
        <taxon>Clostridia</taxon>
        <taxon>Eubacteriales</taxon>
        <taxon>Eubacteriaceae</taxon>
        <taxon>Acetobacterium</taxon>
    </lineage>
</organism>
<dbReference type="Proteomes" id="UP000603234">
    <property type="component" value="Unassembled WGS sequence"/>
</dbReference>
<dbReference type="PANTHER" id="PTHR43140:SF1">
    <property type="entry name" value="TYPE I RESTRICTION ENZYME ECOKI SPECIFICITY SUBUNIT"/>
    <property type="match status" value="1"/>
</dbReference>
<keyword evidence="6" id="KW-0540">Nuclease</keyword>
<evidence type="ECO:0000313" key="7">
    <source>
        <dbReference type="Proteomes" id="UP000603234"/>
    </source>
</evidence>
<keyword evidence="2" id="KW-0680">Restriction system</keyword>
<reference evidence="6 7" key="1">
    <citation type="journal article" date="2020" name="mSystems">
        <title>Defining Genomic and Predicted Metabolic Features of the Acetobacterium Genus.</title>
        <authorList>
            <person name="Ross D.E."/>
            <person name="Marshall C.W."/>
            <person name="Gulliver D."/>
            <person name="May H.D."/>
            <person name="Norman R.S."/>
        </authorList>
    </citation>
    <scope>NUCLEOTIDE SEQUENCE [LARGE SCALE GENOMIC DNA]</scope>
    <source>
        <strain evidence="6 7">DSM 8238</strain>
    </source>
</reference>
<keyword evidence="3" id="KW-0238">DNA-binding</keyword>
<accession>A0ABR6WTQ7</accession>
<gene>
    <name evidence="6" type="ORF">GH808_06045</name>
</gene>
<dbReference type="GO" id="GO:0004519">
    <property type="term" value="F:endonuclease activity"/>
    <property type="evidence" value="ECO:0007669"/>
    <property type="project" value="UniProtKB-KW"/>
</dbReference>
<comment type="subunit">
    <text evidence="4">The methyltransferase is composed of M and S polypeptides.</text>
</comment>
<feature type="domain" description="Type I restriction modification DNA specificity" evidence="5">
    <location>
        <begin position="218"/>
        <end position="391"/>
    </location>
</feature>
<evidence type="ECO:0000256" key="2">
    <source>
        <dbReference type="ARBA" id="ARBA00022747"/>
    </source>
</evidence>
<dbReference type="InterPro" id="IPR044946">
    <property type="entry name" value="Restrct_endonuc_typeI_TRD_sf"/>
</dbReference>
<name>A0ABR6WTQ7_9FIRM</name>
<evidence type="ECO:0000256" key="4">
    <source>
        <dbReference type="ARBA" id="ARBA00038652"/>
    </source>
</evidence>
<dbReference type="Gene3D" id="3.90.220.20">
    <property type="entry name" value="DNA methylase specificity domains"/>
    <property type="match status" value="2"/>
</dbReference>
<evidence type="ECO:0000259" key="5">
    <source>
        <dbReference type="Pfam" id="PF01420"/>
    </source>
</evidence>
<keyword evidence="7" id="KW-1185">Reference proteome</keyword>
<dbReference type="InterPro" id="IPR000055">
    <property type="entry name" value="Restrct_endonuc_typeI_TRD"/>
</dbReference>
<dbReference type="EMBL" id="WJBC01000006">
    <property type="protein sequence ID" value="MBC3803997.1"/>
    <property type="molecule type" value="Genomic_DNA"/>
</dbReference>
<comment type="similarity">
    <text evidence="1">Belongs to the type-I restriction system S methylase family.</text>
</comment>
<keyword evidence="6" id="KW-0255">Endonuclease</keyword>
<dbReference type="RefSeq" id="WP_186841884.1">
    <property type="nucleotide sequence ID" value="NZ_WJBC01000006.1"/>
</dbReference>
<evidence type="ECO:0000256" key="1">
    <source>
        <dbReference type="ARBA" id="ARBA00010923"/>
    </source>
</evidence>